<evidence type="ECO:0000313" key="3">
    <source>
        <dbReference type="Proteomes" id="UP000031036"/>
    </source>
</evidence>
<keyword evidence="1" id="KW-0812">Transmembrane</keyword>
<gene>
    <name evidence="2" type="ORF">Tcan_03392</name>
</gene>
<sequence length="220" mass="25576">NLFKLNFSLFWNYCFQHQCAPYKNGDDNFFCTTKDACEENQCSMDCAAIEPIEFHNLVVLANRHLRWHEKEKIPRRLYDPLNSSMMDNHGGVVCGSRGALADVKISVLAQESFWSQMIRKGMYRHRRYLYARMDCANECKWGTLSTACEMVTYDDQIIRELYFRGLQHIVLFECAMLPGLTIAIAILTILLISFYFCLFIACCLKCKRYRAALAGEYFSV</sequence>
<keyword evidence="3" id="KW-1185">Reference proteome</keyword>
<dbReference type="OMA" id="HFRNIAV"/>
<dbReference type="Proteomes" id="UP000031036">
    <property type="component" value="Unassembled WGS sequence"/>
</dbReference>
<feature type="transmembrane region" description="Helical" evidence="1">
    <location>
        <begin position="180"/>
        <end position="204"/>
    </location>
</feature>
<organism evidence="2 3">
    <name type="scientific">Toxocara canis</name>
    <name type="common">Canine roundworm</name>
    <dbReference type="NCBI Taxonomy" id="6265"/>
    <lineage>
        <taxon>Eukaryota</taxon>
        <taxon>Metazoa</taxon>
        <taxon>Ecdysozoa</taxon>
        <taxon>Nematoda</taxon>
        <taxon>Chromadorea</taxon>
        <taxon>Rhabditida</taxon>
        <taxon>Spirurina</taxon>
        <taxon>Ascaridomorpha</taxon>
        <taxon>Ascaridoidea</taxon>
        <taxon>Toxocaridae</taxon>
        <taxon>Toxocara</taxon>
    </lineage>
</organism>
<reference evidence="2 3" key="1">
    <citation type="submission" date="2014-11" db="EMBL/GenBank/DDBJ databases">
        <title>Genetic blueprint of the zoonotic pathogen Toxocara canis.</title>
        <authorList>
            <person name="Zhu X.-Q."/>
            <person name="Korhonen P.K."/>
            <person name="Cai H."/>
            <person name="Young N.D."/>
            <person name="Nejsum P."/>
            <person name="von Samson-Himmelstjerna G."/>
            <person name="Boag P.R."/>
            <person name="Tan P."/>
            <person name="Li Q."/>
            <person name="Min J."/>
            <person name="Yang Y."/>
            <person name="Wang X."/>
            <person name="Fang X."/>
            <person name="Hall R.S."/>
            <person name="Hofmann A."/>
            <person name="Sternberg P.W."/>
            <person name="Jex A.R."/>
            <person name="Gasser R.B."/>
        </authorList>
    </citation>
    <scope>NUCLEOTIDE SEQUENCE [LARGE SCALE GENOMIC DNA]</scope>
    <source>
        <strain evidence="2">PN_DK_2014</strain>
    </source>
</reference>
<accession>A0A0B2V5Z9</accession>
<feature type="non-terminal residue" evidence="2">
    <location>
        <position position="1"/>
    </location>
</feature>
<dbReference type="EMBL" id="JPKZ01002391">
    <property type="protein sequence ID" value="KHN76877.1"/>
    <property type="molecule type" value="Genomic_DNA"/>
</dbReference>
<keyword evidence="1" id="KW-1133">Transmembrane helix</keyword>
<comment type="caution">
    <text evidence="2">The sequence shown here is derived from an EMBL/GenBank/DDBJ whole genome shotgun (WGS) entry which is preliminary data.</text>
</comment>
<name>A0A0B2V5Z9_TOXCA</name>
<keyword evidence="1" id="KW-0472">Membrane</keyword>
<proteinExistence type="predicted"/>
<protein>
    <submittedName>
        <fullName evidence="2">Uncharacterized protein</fullName>
    </submittedName>
</protein>
<dbReference type="AlphaFoldDB" id="A0A0B2V5Z9"/>
<evidence type="ECO:0000313" key="2">
    <source>
        <dbReference type="EMBL" id="KHN76877.1"/>
    </source>
</evidence>
<evidence type="ECO:0000256" key="1">
    <source>
        <dbReference type="SAM" id="Phobius"/>
    </source>
</evidence>